<dbReference type="RefSeq" id="WP_081195400.1">
    <property type="nucleotide sequence ID" value="NZ_MWIH01000009.1"/>
</dbReference>
<feature type="transmembrane region" description="Helical" evidence="1">
    <location>
        <begin position="156"/>
        <end position="174"/>
    </location>
</feature>
<keyword evidence="1" id="KW-0472">Membrane</keyword>
<reference evidence="3 4" key="1">
    <citation type="submission" date="2017-02" db="EMBL/GenBank/DDBJ databases">
        <title>Draft genome of Saccharomonospora sp. 154.</title>
        <authorList>
            <person name="Alonso-Carmona G.S."/>
            <person name="De La Haba R."/>
            <person name="Vera-Gargallo B."/>
            <person name="Sandoval-Trujillo A.H."/>
            <person name="Ramirez-Duran N."/>
            <person name="Ventosa A."/>
        </authorList>
    </citation>
    <scope>NUCLEOTIDE SEQUENCE [LARGE SCALE GENOMIC DNA]</scope>
    <source>
        <strain evidence="3 4">LRS4.154</strain>
    </source>
</reference>
<organism evidence="3 4">
    <name type="scientific">Saccharomonospora piscinae</name>
    <dbReference type="NCBI Taxonomy" id="687388"/>
    <lineage>
        <taxon>Bacteria</taxon>
        <taxon>Bacillati</taxon>
        <taxon>Actinomycetota</taxon>
        <taxon>Actinomycetes</taxon>
        <taxon>Pseudonocardiales</taxon>
        <taxon>Pseudonocardiaceae</taxon>
        <taxon>Saccharomonospora</taxon>
    </lineage>
</organism>
<dbReference type="InterPro" id="IPR000326">
    <property type="entry name" value="PAP2/HPO"/>
</dbReference>
<dbReference type="EMBL" id="MWIH01000009">
    <property type="protein sequence ID" value="OQO89731.1"/>
    <property type="molecule type" value="Genomic_DNA"/>
</dbReference>
<feature type="transmembrane region" description="Helical" evidence="1">
    <location>
        <begin position="86"/>
        <end position="104"/>
    </location>
</feature>
<evidence type="ECO:0000313" key="3">
    <source>
        <dbReference type="EMBL" id="OQO89731.1"/>
    </source>
</evidence>
<feature type="domain" description="Phosphatidic acid phosphatase type 2/haloperoxidase" evidence="2">
    <location>
        <begin position="87"/>
        <end position="192"/>
    </location>
</feature>
<dbReference type="STRING" id="1962155.B1813_20300"/>
<feature type="transmembrane region" description="Helical" evidence="1">
    <location>
        <begin position="124"/>
        <end position="144"/>
    </location>
</feature>
<sequence>MTRIAMLSGALCVAGFVALGVLTQEQPTAADAALRDAVGTRWEGALGTAALLAGAVLGPVLPVLLGVGLIVATVVLRRRGDPRAWVTLRVLILLGACRLISLAGKPLFARERPREYGDWAYPSGHVSSVASAGFAAVVLCLWLAPRLVARVRRVAVAATVLACAARVAFGVHWFTDVLGAVLVVAGVGLLVAPALRLLPPRGAERVASSS</sequence>
<dbReference type="Proteomes" id="UP000192591">
    <property type="component" value="Unassembled WGS sequence"/>
</dbReference>
<evidence type="ECO:0000259" key="2">
    <source>
        <dbReference type="SMART" id="SM00014"/>
    </source>
</evidence>
<dbReference type="Gene3D" id="1.20.144.10">
    <property type="entry name" value="Phosphatidic acid phosphatase type 2/haloperoxidase"/>
    <property type="match status" value="1"/>
</dbReference>
<keyword evidence="1" id="KW-1133">Transmembrane helix</keyword>
<evidence type="ECO:0000313" key="4">
    <source>
        <dbReference type="Proteomes" id="UP000192591"/>
    </source>
</evidence>
<keyword evidence="1" id="KW-0812">Transmembrane</keyword>
<accession>A0A1V8ZY61</accession>
<dbReference type="Pfam" id="PF01569">
    <property type="entry name" value="PAP2"/>
    <property type="match status" value="1"/>
</dbReference>
<dbReference type="InterPro" id="IPR036938">
    <property type="entry name" value="PAP2/HPO_sf"/>
</dbReference>
<protein>
    <submittedName>
        <fullName evidence="3">Phosphatidic acid phosphatase</fullName>
    </submittedName>
</protein>
<dbReference type="SMART" id="SM00014">
    <property type="entry name" value="acidPPc"/>
    <property type="match status" value="1"/>
</dbReference>
<comment type="caution">
    <text evidence="3">The sequence shown here is derived from an EMBL/GenBank/DDBJ whole genome shotgun (WGS) entry which is preliminary data.</text>
</comment>
<keyword evidence="4" id="KW-1185">Reference proteome</keyword>
<dbReference type="AlphaFoldDB" id="A0A1V8ZY61"/>
<feature type="transmembrane region" description="Helical" evidence="1">
    <location>
        <begin position="47"/>
        <end position="74"/>
    </location>
</feature>
<evidence type="ECO:0000256" key="1">
    <source>
        <dbReference type="SAM" id="Phobius"/>
    </source>
</evidence>
<dbReference type="SUPFAM" id="SSF48317">
    <property type="entry name" value="Acid phosphatase/Vanadium-dependent haloperoxidase"/>
    <property type="match status" value="1"/>
</dbReference>
<feature type="transmembrane region" description="Helical" evidence="1">
    <location>
        <begin position="180"/>
        <end position="198"/>
    </location>
</feature>
<proteinExistence type="predicted"/>
<name>A0A1V8ZY61_SACPI</name>
<gene>
    <name evidence="3" type="ORF">B1813_20300</name>
</gene>